<keyword evidence="5 9" id="KW-0548">Nucleotidyltransferase</keyword>
<dbReference type="PANTHER" id="PTHR39321:SF3">
    <property type="entry name" value="PHOSPHOPANTETHEINE ADENYLYLTRANSFERASE"/>
    <property type="match status" value="1"/>
</dbReference>
<dbReference type="InterPro" id="IPR004821">
    <property type="entry name" value="Cyt_trans-like"/>
</dbReference>
<evidence type="ECO:0000256" key="5">
    <source>
        <dbReference type="ARBA" id="ARBA00022695"/>
    </source>
</evidence>
<keyword evidence="9" id="KW-0520">NAD</keyword>
<comment type="function">
    <text evidence="1 9">Catalyzes the reversible adenylation of nicotinate mononucleotide (NaMN) to nicotinic acid adenine dinucleotide (NaAD).</text>
</comment>
<keyword evidence="7 9" id="KW-0067">ATP-binding</keyword>
<dbReference type="CDD" id="cd02165">
    <property type="entry name" value="NMNAT"/>
    <property type="match status" value="1"/>
</dbReference>
<evidence type="ECO:0000256" key="3">
    <source>
        <dbReference type="ARBA" id="ARBA00009014"/>
    </source>
</evidence>
<dbReference type="InterPro" id="IPR005248">
    <property type="entry name" value="NadD/NMNAT"/>
</dbReference>
<dbReference type="HAMAP" id="MF_00244">
    <property type="entry name" value="NaMN_adenylyltr"/>
    <property type="match status" value="1"/>
</dbReference>
<dbReference type="NCBIfam" id="TIGR00482">
    <property type="entry name" value="nicotinate (nicotinamide) nucleotide adenylyltransferase"/>
    <property type="match status" value="1"/>
</dbReference>
<feature type="domain" description="Cytidyltransferase-like" evidence="10">
    <location>
        <begin position="13"/>
        <end position="173"/>
    </location>
</feature>
<dbReference type="PANTHER" id="PTHR39321">
    <property type="entry name" value="NICOTINATE-NUCLEOTIDE ADENYLYLTRANSFERASE-RELATED"/>
    <property type="match status" value="1"/>
</dbReference>
<reference evidence="11" key="1">
    <citation type="submission" date="2021-07" db="EMBL/GenBank/DDBJ databases">
        <title>Genomic diversity and antimicrobial resistance of Prevotella spp. isolated from chronic lung disease airways.</title>
        <authorList>
            <person name="Webb K.A."/>
            <person name="Olagoke O.S."/>
            <person name="Baird T."/>
            <person name="Neill J."/>
            <person name="Pham A."/>
            <person name="Wells T.J."/>
            <person name="Ramsay K.A."/>
            <person name="Bell S.C."/>
            <person name="Sarovich D.S."/>
            <person name="Price E.P."/>
        </authorList>
    </citation>
    <scope>NUCLEOTIDE SEQUENCE</scope>
    <source>
        <strain evidence="11">SCHI0047.S.3</strain>
    </source>
</reference>
<dbReference type="EMBL" id="JAHXRF010000015">
    <property type="protein sequence ID" value="MBW4866308.1"/>
    <property type="molecule type" value="Genomic_DNA"/>
</dbReference>
<evidence type="ECO:0000256" key="9">
    <source>
        <dbReference type="HAMAP-Rule" id="MF_00244"/>
    </source>
</evidence>
<comment type="caution">
    <text evidence="11">The sequence shown here is derived from an EMBL/GenBank/DDBJ whole genome shotgun (WGS) entry which is preliminary data.</text>
</comment>
<dbReference type="Proteomes" id="UP001196873">
    <property type="component" value="Unassembled WGS sequence"/>
</dbReference>
<dbReference type="GO" id="GO:0005524">
    <property type="term" value="F:ATP binding"/>
    <property type="evidence" value="ECO:0007669"/>
    <property type="project" value="UniProtKB-KW"/>
</dbReference>
<evidence type="ECO:0000313" key="12">
    <source>
        <dbReference type="Proteomes" id="UP001196873"/>
    </source>
</evidence>
<organism evidence="11 12">
    <name type="scientific">Segatella salivae</name>
    <dbReference type="NCBI Taxonomy" id="228604"/>
    <lineage>
        <taxon>Bacteria</taxon>
        <taxon>Pseudomonadati</taxon>
        <taxon>Bacteroidota</taxon>
        <taxon>Bacteroidia</taxon>
        <taxon>Bacteroidales</taxon>
        <taxon>Prevotellaceae</taxon>
        <taxon>Segatella</taxon>
    </lineage>
</organism>
<evidence type="ECO:0000313" key="11">
    <source>
        <dbReference type="EMBL" id="MBW4866308.1"/>
    </source>
</evidence>
<dbReference type="GO" id="GO:0004515">
    <property type="term" value="F:nicotinate-nucleotide adenylyltransferase activity"/>
    <property type="evidence" value="ECO:0007669"/>
    <property type="project" value="UniProtKB-UniRule"/>
</dbReference>
<evidence type="ECO:0000256" key="1">
    <source>
        <dbReference type="ARBA" id="ARBA00002324"/>
    </source>
</evidence>
<dbReference type="AlphaFoldDB" id="A0AAW4NT04"/>
<dbReference type="GO" id="GO:0009435">
    <property type="term" value="P:NAD+ biosynthetic process"/>
    <property type="evidence" value="ECO:0007669"/>
    <property type="project" value="UniProtKB-UniRule"/>
</dbReference>
<keyword evidence="4 9" id="KW-0808">Transferase</keyword>
<dbReference type="NCBIfam" id="TIGR00125">
    <property type="entry name" value="cyt_tran_rel"/>
    <property type="match status" value="1"/>
</dbReference>
<evidence type="ECO:0000256" key="6">
    <source>
        <dbReference type="ARBA" id="ARBA00022741"/>
    </source>
</evidence>
<evidence type="ECO:0000256" key="7">
    <source>
        <dbReference type="ARBA" id="ARBA00022840"/>
    </source>
</evidence>
<comment type="catalytic activity">
    <reaction evidence="8 9">
        <text>nicotinate beta-D-ribonucleotide + ATP + H(+) = deamido-NAD(+) + diphosphate</text>
        <dbReference type="Rhea" id="RHEA:22860"/>
        <dbReference type="ChEBI" id="CHEBI:15378"/>
        <dbReference type="ChEBI" id="CHEBI:30616"/>
        <dbReference type="ChEBI" id="CHEBI:33019"/>
        <dbReference type="ChEBI" id="CHEBI:57502"/>
        <dbReference type="ChEBI" id="CHEBI:58437"/>
        <dbReference type="EC" id="2.7.7.18"/>
    </reaction>
</comment>
<accession>A0AAW4NT04</accession>
<evidence type="ECO:0000256" key="8">
    <source>
        <dbReference type="ARBA" id="ARBA00048721"/>
    </source>
</evidence>
<gene>
    <name evidence="9" type="primary">nadD</name>
    <name evidence="11" type="ORF">KZY68_09895</name>
</gene>
<protein>
    <recommendedName>
        <fullName evidence="9">Probable nicotinate-nucleotide adenylyltransferase</fullName>
        <ecNumber evidence="9">2.7.7.18</ecNumber>
    </recommendedName>
    <alternativeName>
        <fullName evidence="9">Deamido-NAD(+) diphosphorylase</fullName>
    </alternativeName>
    <alternativeName>
        <fullName evidence="9">Deamido-NAD(+) pyrophosphorylase</fullName>
    </alternativeName>
    <alternativeName>
        <fullName evidence="9">Nicotinate mononucleotide adenylyltransferase</fullName>
        <shortName evidence="9">NaMN adenylyltransferase</shortName>
    </alternativeName>
</protein>
<evidence type="ECO:0000256" key="2">
    <source>
        <dbReference type="ARBA" id="ARBA00005019"/>
    </source>
</evidence>
<sequence>MDEIRLTAPQIGIYGGSFNPIHMGHISLAKTLLQHTRLDEIWFMVSPLNPFKRMDNDLLDDSHRLELTQNALADEPNLIACDFEFRLPKPSYTYDTLCKLHETYPQNQFTLIIGADNWANFDRWKNHDFILHHYPIIIYPRKHSPICTTQLPKNVTLENTPLYDFNSTDIRRRIAHGMSIHGMVKPEIEAKTIQYYQELQKKTNLSENL</sequence>
<keyword evidence="9" id="KW-0662">Pyridine nucleotide biosynthesis</keyword>
<proteinExistence type="inferred from homology"/>
<comment type="similarity">
    <text evidence="3 9">Belongs to the NadD family.</text>
</comment>
<evidence type="ECO:0000259" key="10">
    <source>
        <dbReference type="Pfam" id="PF01467"/>
    </source>
</evidence>
<dbReference type="EC" id="2.7.7.18" evidence="9"/>
<dbReference type="Pfam" id="PF01467">
    <property type="entry name" value="CTP_transf_like"/>
    <property type="match status" value="1"/>
</dbReference>
<keyword evidence="6 9" id="KW-0547">Nucleotide-binding</keyword>
<name>A0AAW4NT04_9BACT</name>
<dbReference type="RefSeq" id="WP_219425625.1">
    <property type="nucleotide sequence ID" value="NZ_JAHXQY010000007.1"/>
</dbReference>
<evidence type="ECO:0000256" key="4">
    <source>
        <dbReference type="ARBA" id="ARBA00022679"/>
    </source>
</evidence>
<comment type="pathway">
    <text evidence="2 9">Cofactor biosynthesis; NAD(+) biosynthesis; deamido-NAD(+) from nicotinate D-ribonucleotide: step 1/1.</text>
</comment>